<accession>A0A3M7R1P0</accession>
<comment type="caution">
    <text evidence="1">The sequence shown here is derived from an EMBL/GenBank/DDBJ whole genome shotgun (WGS) entry which is preliminary data.</text>
</comment>
<evidence type="ECO:0000313" key="1">
    <source>
        <dbReference type="EMBL" id="RNA17510.1"/>
    </source>
</evidence>
<dbReference type="Proteomes" id="UP000276133">
    <property type="component" value="Unassembled WGS sequence"/>
</dbReference>
<reference evidence="1 2" key="1">
    <citation type="journal article" date="2018" name="Sci. Rep.">
        <title>Genomic signatures of local adaptation to the degree of environmental predictability in rotifers.</title>
        <authorList>
            <person name="Franch-Gras L."/>
            <person name="Hahn C."/>
            <person name="Garcia-Roger E.M."/>
            <person name="Carmona M.J."/>
            <person name="Serra M."/>
            <person name="Gomez A."/>
        </authorList>
    </citation>
    <scope>NUCLEOTIDE SEQUENCE [LARGE SCALE GENOMIC DNA]</scope>
    <source>
        <strain evidence="1">HYR1</strain>
    </source>
</reference>
<dbReference type="EMBL" id="REGN01004442">
    <property type="protein sequence ID" value="RNA17510.1"/>
    <property type="molecule type" value="Genomic_DNA"/>
</dbReference>
<keyword evidence="2" id="KW-1185">Reference proteome</keyword>
<evidence type="ECO:0000313" key="2">
    <source>
        <dbReference type="Proteomes" id="UP000276133"/>
    </source>
</evidence>
<proteinExistence type="predicted"/>
<protein>
    <submittedName>
        <fullName evidence="1">Uncharacterized protein</fullName>
    </submittedName>
</protein>
<dbReference type="AlphaFoldDB" id="A0A3M7R1P0"/>
<name>A0A3M7R1P0_BRAPC</name>
<sequence length="103" mass="12530">MPRYLTLHKKELWNSQRLFYFLYQHLYLLSLNCSRLNKIQQMKEKTKFAKIIFEIFELGLNIKIKPELAAKKTCWNGNPSSKSRLDFDFMTLTFHQLWIKLKE</sequence>
<organism evidence="1 2">
    <name type="scientific">Brachionus plicatilis</name>
    <name type="common">Marine rotifer</name>
    <name type="synonym">Brachionus muelleri</name>
    <dbReference type="NCBI Taxonomy" id="10195"/>
    <lineage>
        <taxon>Eukaryota</taxon>
        <taxon>Metazoa</taxon>
        <taxon>Spiralia</taxon>
        <taxon>Gnathifera</taxon>
        <taxon>Rotifera</taxon>
        <taxon>Eurotatoria</taxon>
        <taxon>Monogononta</taxon>
        <taxon>Pseudotrocha</taxon>
        <taxon>Ploima</taxon>
        <taxon>Brachionidae</taxon>
        <taxon>Brachionus</taxon>
    </lineage>
</organism>
<gene>
    <name evidence="1" type="ORF">BpHYR1_002205</name>
</gene>